<dbReference type="GO" id="GO:0022857">
    <property type="term" value="F:transmembrane transporter activity"/>
    <property type="evidence" value="ECO:0007669"/>
    <property type="project" value="InterPro"/>
</dbReference>
<dbReference type="EMBL" id="BMAC01000120">
    <property type="protein sequence ID" value="GFP86137.1"/>
    <property type="molecule type" value="Genomic_DNA"/>
</dbReference>
<feature type="transmembrane region" description="Helical" evidence="4">
    <location>
        <begin position="66"/>
        <end position="86"/>
    </location>
</feature>
<accession>A0A830BFX7</accession>
<feature type="transmembrane region" description="Helical" evidence="4">
    <location>
        <begin position="148"/>
        <end position="168"/>
    </location>
</feature>
<dbReference type="GO" id="GO:0016020">
    <property type="term" value="C:membrane"/>
    <property type="evidence" value="ECO:0007669"/>
    <property type="project" value="InterPro"/>
</dbReference>
<evidence type="ECO:0000256" key="1">
    <source>
        <dbReference type="ARBA" id="ARBA00022692"/>
    </source>
</evidence>
<protein>
    <submittedName>
        <fullName evidence="5">Protein walls are thin 1</fullName>
    </submittedName>
</protein>
<dbReference type="AlphaFoldDB" id="A0A830BFX7"/>
<feature type="transmembrane region" description="Helical" evidence="4">
    <location>
        <begin position="98"/>
        <end position="119"/>
    </location>
</feature>
<keyword evidence="6" id="KW-1185">Reference proteome</keyword>
<keyword evidence="2 4" id="KW-1133">Transmembrane helix</keyword>
<comment type="caution">
    <text evidence="5">The sequence shown here is derived from an EMBL/GenBank/DDBJ whole genome shotgun (WGS) entry which is preliminary data.</text>
</comment>
<keyword evidence="3 4" id="KW-0472">Membrane</keyword>
<evidence type="ECO:0000313" key="5">
    <source>
        <dbReference type="EMBL" id="GFP86137.1"/>
    </source>
</evidence>
<gene>
    <name evidence="5" type="ORF">PHJA_000757500</name>
</gene>
<sequence length="181" mass="20372">MAAVLRIEKVRLDRKEGISKVGGTLFCVEGASVITLYKGPTIYSPAPRLHIAAAPSLVGDADGKSWTLGCIFLISHCLSWSGWLVFQAPVLNKYPARLSFTSYQCFFGILQFLLIAAFVERDPQAWLVHSGAELFSVFYVVRRYQLYIFYSSFYFCYVCKALIAWVWGRNGHSGIDILHLT</sequence>
<reference evidence="5" key="1">
    <citation type="submission" date="2020-07" db="EMBL/GenBank/DDBJ databases">
        <title>Ethylene signaling mediates host invasion by parasitic plants.</title>
        <authorList>
            <person name="Yoshida S."/>
        </authorList>
    </citation>
    <scope>NUCLEOTIDE SEQUENCE</scope>
    <source>
        <strain evidence="5">Okayama</strain>
    </source>
</reference>
<dbReference type="Proteomes" id="UP000653305">
    <property type="component" value="Unassembled WGS sequence"/>
</dbReference>
<evidence type="ECO:0000256" key="2">
    <source>
        <dbReference type="ARBA" id="ARBA00022989"/>
    </source>
</evidence>
<dbReference type="InterPro" id="IPR030184">
    <property type="entry name" value="WAT1-related"/>
</dbReference>
<evidence type="ECO:0000256" key="3">
    <source>
        <dbReference type="ARBA" id="ARBA00023136"/>
    </source>
</evidence>
<evidence type="ECO:0000256" key="4">
    <source>
        <dbReference type="SAM" id="Phobius"/>
    </source>
</evidence>
<dbReference type="OrthoDB" id="1728340at2759"/>
<dbReference type="PANTHER" id="PTHR31218">
    <property type="entry name" value="WAT1-RELATED PROTEIN"/>
    <property type="match status" value="1"/>
</dbReference>
<proteinExistence type="predicted"/>
<name>A0A830BFX7_9LAMI</name>
<evidence type="ECO:0000313" key="6">
    <source>
        <dbReference type="Proteomes" id="UP000653305"/>
    </source>
</evidence>
<organism evidence="5 6">
    <name type="scientific">Phtheirospermum japonicum</name>
    <dbReference type="NCBI Taxonomy" id="374723"/>
    <lineage>
        <taxon>Eukaryota</taxon>
        <taxon>Viridiplantae</taxon>
        <taxon>Streptophyta</taxon>
        <taxon>Embryophyta</taxon>
        <taxon>Tracheophyta</taxon>
        <taxon>Spermatophyta</taxon>
        <taxon>Magnoliopsida</taxon>
        <taxon>eudicotyledons</taxon>
        <taxon>Gunneridae</taxon>
        <taxon>Pentapetalae</taxon>
        <taxon>asterids</taxon>
        <taxon>lamiids</taxon>
        <taxon>Lamiales</taxon>
        <taxon>Orobanchaceae</taxon>
        <taxon>Orobanchaceae incertae sedis</taxon>
        <taxon>Phtheirospermum</taxon>
    </lineage>
</organism>
<keyword evidence="1 4" id="KW-0812">Transmembrane</keyword>